<dbReference type="OrthoDB" id="9797551at2"/>
<dbReference type="STRING" id="1008459.TASI_0673"/>
<dbReference type="CDD" id="cd00291">
    <property type="entry name" value="SirA_YedF_YeeD"/>
    <property type="match status" value="1"/>
</dbReference>
<evidence type="ECO:0000313" key="4">
    <source>
        <dbReference type="Proteomes" id="UP000009284"/>
    </source>
</evidence>
<feature type="domain" description="UPF0033" evidence="2">
    <location>
        <begin position="7"/>
        <end position="31"/>
    </location>
</feature>
<dbReference type="SUPFAM" id="SSF64307">
    <property type="entry name" value="SirA-like"/>
    <property type="match status" value="1"/>
</dbReference>
<dbReference type="Proteomes" id="UP000009284">
    <property type="component" value="Chromosome"/>
</dbReference>
<dbReference type="PANTHER" id="PTHR33279">
    <property type="entry name" value="SULFUR CARRIER PROTEIN YEDF-RELATED"/>
    <property type="match status" value="1"/>
</dbReference>
<sequence>MEYDSFLDASGLLCPLPLLKTKKGLAELNSGQILCIKTTDPHASQDFELFCKQTGNHLLKQEVGQEFTLHWISRK</sequence>
<reference evidence="3 4" key="2">
    <citation type="journal article" date="2012" name="PLoS ONE">
        <title>Genomic characterization of the taylorella genus.</title>
        <authorList>
            <person name="Hebert L."/>
            <person name="Moumen B."/>
            <person name="Pons N."/>
            <person name="Duquesne F."/>
            <person name="Breuil M.F."/>
            <person name="Goux D."/>
            <person name="Batto J.M."/>
            <person name="Laugier C."/>
            <person name="Renault P."/>
            <person name="Petry S."/>
        </authorList>
    </citation>
    <scope>NUCLEOTIDE SEQUENCE [LARGE SCALE GENOMIC DNA]</scope>
    <source>
        <strain evidence="3 4">MCE3</strain>
    </source>
</reference>
<evidence type="ECO:0000256" key="1">
    <source>
        <dbReference type="ARBA" id="ARBA00008984"/>
    </source>
</evidence>
<dbReference type="PROSITE" id="PS01148">
    <property type="entry name" value="UPF0033"/>
    <property type="match status" value="1"/>
</dbReference>
<dbReference type="HOGENOM" id="CLU_165255_1_1_4"/>
<protein>
    <submittedName>
        <fullName evidence="3">Molybdopterin biosynthesis protein MoeB</fullName>
    </submittedName>
</protein>
<keyword evidence="4" id="KW-1185">Reference proteome</keyword>
<evidence type="ECO:0000313" key="3">
    <source>
        <dbReference type="EMBL" id="AEP36444.1"/>
    </source>
</evidence>
<dbReference type="InterPro" id="IPR036868">
    <property type="entry name" value="TusA-like_sf"/>
</dbReference>
<dbReference type="Gene3D" id="3.30.110.40">
    <property type="entry name" value="TusA-like domain"/>
    <property type="match status" value="1"/>
</dbReference>
<gene>
    <name evidence="3" type="ordered locus">TASI_0673</name>
</gene>
<proteinExistence type="inferred from homology"/>
<dbReference type="InterPro" id="IPR001455">
    <property type="entry name" value="TusA-like"/>
</dbReference>
<dbReference type="KEGG" id="tas:TASI_0673"/>
<dbReference type="AlphaFoldDB" id="G4QAY4"/>
<comment type="similarity">
    <text evidence="1">Belongs to the sulfur carrier protein TusA family.</text>
</comment>
<dbReference type="EMBL" id="CP003059">
    <property type="protein sequence ID" value="AEP36444.1"/>
    <property type="molecule type" value="Genomic_DNA"/>
</dbReference>
<dbReference type="eggNOG" id="COG0425">
    <property type="taxonomic scope" value="Bacteria"/>
</dbReference>
<dbReference type="Pfam" id="PF01206">
    <property type="entry name" value="TusA"/>
    <property type="match status" value="1"/>
</dbReference>
<name>G4QAY4_TAYAM</name>
<evidence type="ECO:0000259" key="2">
    <source>
        <dbReference type="PROSITE" id="PS01148"/>
    </source>
</evidence>
<dbReference type="RefSeq" id="WP_014111341.1">
    <property type="nucleotide sequence ID" value="NC_016043.1"/>
</dbReference>
<dbReference type="PANTHER" id="PTHR33279:SF2">
    <property type="entry name" value="SULFUR CARRIER PROTEIN TUSA"/>
    <property type="match status" value="1"/>
</dbReference>
<reference key="1">
    <citation type="submission" date="2011-09" db="EMBL/GenBank/DDBJ databases">
        <title>Genomic characterization of the Taylorella genus.</title>
        <authorList>
            <person name="Hebert L."/>
            <person name="Moumen B."/>
            <person name="Pons N."/>
            <person name="Duquesne F."/>
            <person name="Breuil M.-F."/>
            <person name="Goux D."/>
            <person name="Batto J.-M."/>
            <person name="Renault P."/>
            <person name="Laugier C."/>
            <person name="Petry S."/>
        </authorList>
    </citation>
    <scope>NUCLEOTIDE SEQUENCE</scope>
    <source>
        <strain>MCE3</strain>
    </source>
</reference>
<organism evidence="3 4">
    <name type="scientific">Taylorella asinigenitalis (strain MCE3)</name>
    <dbReference type="NCBI Taxonomy" id="1008459"/>
    <lineage>
        <taxon>Bacteria</taxon>
        <taxon>Pseudomonadati</taxon>
        <taxon>Pseudomonadota</taxon>
        <taxon>Betaproteobacteria</taxon>
        <taxon>Burkholderiales</taxon>
        <taxon>Alcaligenaceae</taxon>
        <taxon>Taylorella</taxon>
    </lineage>
</organism>
<accession>G4QAY4</accession>